<protein>
    <recommendedName>
        <fullName evidence="4 12">Ribosomal RNA small subunit methyltransferase E</fullName>
        <ecNumber evidence="3 12">2.1.1.193</ecNumber>
    </recommendedName>
</protein>
<organism evidence="15 16">
    <name type="scientific">Candidatus Cytomitobacter primus</name>
    <dbReference type="NCBI Taxonomy" id="2066024"/>
    <lineage>
        <taxon>Bacteria</taxon>
        <taxon>Pseudomonadati</taxon>
        <taxon>Pseudomonadota</taxon>
        <taxon>Alphaproteobacteria</taxon>
        <taxon>Holosporales</taxon>
        <taxon>Holosporaceae</taxon>
        <taxon>Candidatus Cytomitobacter</taxon>
    </lineage>
</organism>
<comment type="catalytic activity">
    <reaction evidence="11 12">
        <text>uridine(1498) in 16S rRNA + S-adenosyl-L-methionine = N(3)-methyluridine(1498) in 16S rRNA + S-adenosyl-L-homocysteine + H(+)</text>
        <dbReference type="Rhea" id="RHEA:42920"/>
        <dbReference type="Rhea" id="RHEA-COMP:10283"/>
        <dbReference type="Rhea" id="RHEA-COMP:10284"/>
        <dbReference type="ChEBI" id="CHEBI:15378"/>
        <dbReference type="ChEBI" id="CHEBI:57856"/>
        <dbReference type="ChEBI" id="CHEBI:59789"/>
        <dbReference type="ChEBI" id="CHEBI:65315"/>
        <dbReference type="ChEBI" id="CHEBI:74502"/>
        <dbReference type="EC" id="2.1.1.193"/>
    </reaction>
</comment>
<evidence type="ECO:0000256" key="4">
    <source>
        <dbReference type="ARBA" id="ARBA00013673"/>
    </source>
</evidence>
<name>A0A5C0UGZ3_9PROT</name>
<evidence type="ECO:0000256" key="1">
    <source>
        <dbReference type="ARBA" id="ARBA00004496"/>
    </source>
</evidence>
<dbReference type="PIRSF" id="PIRSF015601">
    <property type="entry name" value="MTase_slr0722"/>
    <property type="match status" value="1"/>
</dbReference>
<evidence type="ECO:0000259" key="13">
    <source>
        <dbReference type="Pfam" id="PF04452"/>
    </source>
</evidence>
<evidence type="ECO:0000256" key="7">
    <source>
        <dbReference type="ARBA" id="ARBA00022603"/>
    </source>
</evidence>
<dbReference type="InterPro" id="IPR029028">
    <property type="entry name" value="Alpha/beta_knot_MTases"/>
</dbReference>
<comment type="similarity">
    <text evidence="2 12">Belongs to the RNA methyltransferase RsmE family.</text>
</comment>
<feature type="domain" description="Ribosomal RNA small subunit methyltransferase E methyltransferase" evidence="13">
    <location>
        <begin position="221"/>
        <end position="267"/>
    </location>
</feature>
<evidence type="ECO:0000256" key="9">
    <source>
        <dbReference type="ARBA" id="ARBA00022691"/>
    </source>
</evidence>
<dbReference type="InterPro" id="IPR046887">
    <property type="entry name" value="RsmE_PUA-like"/>
</dbReference>
<dbReference type="EC" id="2.1.1.193" evidence="3 12"/>
<evidence type="ECO:0000256" key="5">
    <source>
        <dbReference type="ARBA" id="ARBA00022490"/>
    </source>
</evidence>
<evidence type="ECO:0000259" key="14">
    <source>
        <dbReference type="Pfam" id="PF20260"/>
    </source>
</evidence>
<dbReference type="PANTHER" id="PTHR30027:SF3">
    <property type="entry name" value="16S RRNA (URACIL(1498)-N(3))-METHYLTRANSFERASE"/>
    <property type="match status" value="1"/>
</dbReference>
<evidence type="ECO:0000313" key="15">
    <source>
        <dbReference type="EMBL" id="QEK38813.1"/>
    </source>
</evidence>
<dbReference type="SUPFAM" id="SSF75217">
    <property type="entry name" value="alpha/beta knot"/>
    <property type="match status" value="1"/>
</dbReference>
<keyword evidence="16" id="KW-1185">Reference proteome</keyword>
<gene>
    <name evidence="15" type="ORF">FZC34_02780</name>
</gene>
<dbReference type="PANTHER" id="PTHR30027">
    <property type="entry name" value="RIBOSOMAL RNA SMALL SUBUNIT METHYLTRANSFERASE E"/>
    <property type="match status" value="1"/>
</dbReference>
<feature type="domain" description="Ribosomal RNA small subunit methyltransferase E PUA-like" evidence="14">
    <location>
        <begin position="18"/>
        <end position="52"/>
    </location>
</feature>
<dbReference type="InterPro" id="IPR006700">
    <property type="entry name" value="RsmE"/>
</dbReference>
<accession>A0A5C0UGZ3</accession>
<dbReference type="Pfam" id="PF20260">
    <property type="entry name" value="PUA_4"/>
    <property type="match status" value="1"/>
</dbReference>
<dbReference type="AlphaFoldDB" id="A0A5C0UGZ3"/>
<dbReference type="NCBIfam" id="TIGR00046">
    <property type="entry name" value="RsmE family RNA methyltransferase"/>
    <property type="match status" value="1"/>
</dbReference>
<dbReference type="GO" id="GO:0070475">
    <property type="term" value="P:rRNA base methylation"/>
    <property type="evidence" value="ECO:0007669"/>
    <property type="project" value="TreeGrafter"/>
</dbReference>
<dbReference type="GO" id="GO:0005737">
    <property type="term" value="C:cytoplasm"/>
    <property type="evidence" value="ECO:0007669"/>
    <property type="project" value="UniProtKB-SubCell"/>
</dbReference>
<evidence type="ECO:0000313" key="16">
    <source>
        <dbReference type="Proteomes" id="UP000325004"/>
    </source>
</evidence>
<dbReference type="InterPro" id="IPR046886">
    <property type="entry name" value="RsmE_MTase_dom"/>
</dbReference>
<reference evidence="15 16" key="1">
    <citation type="submission" date="2019-08" db="EMBL/GenBank/DDBJ databases">
        <title>Highly reduced genomes of protist endosymbionts show evolutionary convergence.</title>
        <authorList>
            <person name="George E."/>
            <person name="Husnik F."/>
            <person name="Tashyreva D."/>
            <person name="Prokopchuk G."/>
            <person name="Horak A."/>
            <person name="Kwong W.K."/>
            <person name="Lukes J."/>
            <person name="Keeling P.J."/>
        </authorList>
    </citation>
    <scope>NUCLEOTIDE SEQUENCE [LARGE SCALE GENOMIC DNA]</scope>
    <source>
        <strain evidence="15">1604LC</strain>
    </source>
</reference>
<feature type="domain" description="Ribosomal RNA small subunit methyltransferase E methyltransferase" evidence="13">
    <location>
        <begin position="76"/>
        <end position="166"/>
    </location>
</feature>
<keyword evidence="7 12" id="KW-0489">Methyltransferase</keyword>
<evidence type="ECO:0000256" key="2">
    <source>
        <dbReference type="ARBA" id="ARBA00005528"/>
    </source>
</evidence>
<dbReference type="InterPro" id="IPR015947">
    <property type="entry name" value="PUA-like_sf"/>
</dbReference>
<dbReference type="Pfam" id="PF04452">
    <property type="entry name" value="Methyltrans_RNA"/>
    <property type="match status" value="2"/>
</dbReference>
<proteinExistence type="inferred from homology"/>
<evidence type="ECO:0000256" key="3">
    <source>
        <dbReference type="ARBA" id="ARBA00012328"/>
    </source>
</evidence>
<dbReference type="KEGG" id="cpri:FZC34_02780"/>
<evidence type="ECO:0000256" key="12">
    <source>
        <dbReference type="PIRNR" id="PIRNR015601"/>
    </source>
</evidence>
<dbReference type="Gene3D" id="2.40.240.20">
    <property type="entry name" value="Hypothetical PUA domain-like, domain 1"/>
    <property type="match status" value="1"/>
</dbReference>
<dbReference type="SUPFAM" id="SSF88697">
    <property type="entry name" value="PUA domain-like"/>
    <property type="match status" value="1"/>
</dbReference>
<comment type="subcellular location">
    <subcellularLocation>
        <location evidence="1 12">Cytoplasm</location>
    </subcellularLocation>
</comment>
<keyword evidence="5 12" id="KW-0963">Cytoplasm</keyword>
<sequence length="269" mass="31159">MCIMIRVYVENIQDTIMLNAKQMHYLKNVMRCQDGQIIEIFDNQNEWRAKISFPHIHAIEQKNIEQKLATIQRRPKIGMGYIRKSRLEWAIEKATELGVDEIYLLMTDRVNHKYIDLRRLERIAIEAAEQCGRIGVPKIHENIKLSNLPELNWVVAAKEESSDKNAKYYESQDNQINNAQIKSQDTQINSQSDSLIQSNLVEIIENNRTHIEQSNSIDFWNGDGILIGPEGGWSENDLSLLQKYNKVQLHDNVLRTETAVCAALTLFRP</sequence>
<dbReference type="Gene3D" id="3.40.1280.10">
    <property type="match status" value="1"/>
</dbReference>
<comment type="function">
    <text evidence="10 12">Specifically methylates the N3 position of the uracil ring of uridine 1498 (m3U1498) in 16S rRNA. Acts on the fully assembled 30S ribosomal subunit.</text>
</comment>
<keyword evidence="9 12" id="KW-0949">S-adenosyl-L-methionine</keyword>
<dbReference type="Proteomes" id="UP000325004">
    <property type="component" value="Chromosome"/>
</dbReference>
<evidence type="ECO:0000256" key="10">
    <source>
        <dbReference type="ARBA" id="ARBA00025699"/>
    </source>
</evidence>
<dbReference type="EMBL" id="CP043316">
    <property type="protein sequence ID" value="QEK38813.1"/>
    <property type="molecule type" value="Genomic_DNA"/>
</dbReference>
<dbReference type="OrthoDB" id="9815641at2"/>
<dbReference type="CDD" id="cd18084">
    <property type="entry name" value="RsmE-like"/>
    <property type="match status" value="1"/>
</dbReference>
<evidence type="ECO:0000256" key="8">
    <source>
        <dbReference type="ARBA" id="ARBA00022679"/>
    </source>
</evidence>
<dbReference type="GO" id="GO:0070042">
    <property type="term" value="F:rRNA (uridine-N3-)-methyltransferase activity"/>
    <property type="evidence" value="ECO:0007669"/>
    <property type="project" value="TreeGrafter"/>
</dbReference>
<evidence type="ECO:0000256" key="11">
    <source>
        <dbReference type="ARBA" id="ARBA00047944"/>
    </source>
</evidence>
<evidence type="ECO:0000256" key="6">
    <source>
        <dbReference type="ARBA" id="ARBA00022552"/>
    </source>
</evidence>
<keyword evidence="6 12" id="KW-0698">rRNA processing</keyword>
<keyword evidence="8 12" id="KW-0808">Transferase</keyword>
<dbReference type="InterPro" id="IPR029026">
    <property type="entry name" value="tRNA_m1G_MTases_N"/>
</dbReference>